<keyword evidence="1" id="KW-1133">Transmembrane helix</keyword>
<comment type="caution">
    <text evidence="2">The sequence shown here is derived from an EMBL/GenBank/DDBJ whole genome shotgun (WGS) entry which is preliminary data.</text>
</comment>
<gene>
    <name evidence="2" type="ORF">S03H2_02567</name>
</gene>
<keyword evidence="1" id="KW-0472">Membrane</keyword>
<evidence type="ECO:0000313" key="2">
    <source>
        <dbReference type="EMBL" id="GAH26062.1"/>
    </source>
</evidence>
<keyword evidence="1" id="KW-0812">Transmembrane</keyword>
<dbReference type="EMBL" id="BARU01000871">
    <property type="protein sequence ID" value="GAH26062.1"/>
    <property type="molecule type" value="Genomic_DNA"/>
</dbReference>
<accession>X1E0L6</accession>
<sequence length="73" mass="8477">LELTIKANNIIKNELNKTAVMMRVITIVIIISKIFNEFLMIKSCSNFKKILSINGGILIKIKSRYKRELLRIK</sequence>
<evidence type="ECO:0000256" key="1">
    <source>
        <dbReference type="SAM" id="Phobius"/>
    </source>
</evidence>
<feature type="transmembrane region" description="Helical" evidence="1">
    <location>
        <begin position="20"/>
        <end position="39"/>
    </location>
</feature>
<feature type="non-terminal residue" evidence="2">
    <location>
        <position position="1"/>
    </location>
</feature>
<proteinExistence type="predicted"/>
<name>X1E0L6_9ZZZZ</name>
<dbReference type="AlphaFoldDB" id="X1E0L6"/>
<reference evidence="2" key="1">
    <citation type="journal article" date="2014" name="Front. Microbiol.">
        <title>High frequency of phylogenetically diverse reductive dehalogenase-homologous genes in deep subseafloor sedimentary metagenomes.</title>
        <authorList>
            <person name="Kawai M."/>
            <person name="Futagami T."/>
            <person name="Toyoda A."/>
            <person name="Takaki Y."/>
            <person name="Nishi S."/>
            <person name="Hori S."/>
            <person name="Arai W."/>
            <person name="Tsubouchi T."/>
            <person name="Morono Y."/>
            <person name="Uchiyama I."/>
            <person name="Ito T."/>
            <person name="Fujiyama A."/>
            <person name="Inagaki F."/>
            <person name="Takami H."/>
        </authorList>
    </citation>
    <scope>NUCLEOTIDE SEQUENCE</scope>
    <source>
        <strain evidence="2">Expedition CK06-06</strain>
    </source>
</reference>
<protein>
    <submittedName>
        <fullName evidence="2">Uncharacterized protein</fullName>
    </submittedName>
</protein>
<organism evidence="2">
    <name type="scientific">marine sediment metagenome</name>
    <dbReference type="NCBI Taxonomy" id="412755"/>
    <lineage>
        <taxon>unclassified sequences</taxon>
        <taxon>metagenomes</taxon>
        <taxon>ecological metagenomes</taxon>
    </lineage>
</organism>